<keyword evidence="1" id="KW-1133">Transmembrane helix</keyword>
<feature type="transmembrane region" description="Helical" evidence="1">
    <location>
        <begin position="12"/>
        <end position="36"/>
    </location>
</feature>
<reference evidence="2" key="2">
    <citation type="journal article" date="2015" name="Fish Shellfish Immunol.">
        <title>Early steps in the European eel (Anguilla anguilla)-Vibrio vulnificus interaction in the gills: Role of the RtxA13 toxin.</title>
        <authorList>
            <person name="Callol A."/>
            <person name="Pajuelo D."/>
            <person name="Ebbesson L."/>
            <person name="Teles M."/>
            <person name="MacKenzie S."/>
            <person name="Amaro C."/>
        </authorList>
    </citation>
    <scope>NUCLEOTIDE SEQUENCE</scope>
</reference>
<organism evidence="2">
    <name type="scientific">Anguilla anguilla</name>
    <name type="common">European freshwater eel</name>
    <name type="synonym">Muraena anguilla</name>
    <dbReference type="NCBI Taxonomy" id="7936"/>
    <lineage>
        <taxon>Eukaryota</taxon>
        <taxon>Metazoa</taxon>
        <taxon>Chordata</taxon>
        <taxon>Craniata</taxon>
        <taxon>Vertebrata</taxon>
        <taxon>Euteleostomi</taxon>
        <taxon>Actinopterygii</taxon>
        <taxon>Neopterygii</taxon>
        <taxon>Teleostei</taxon>
        <taxon>Anguilliformes</taxon>
        <taxon>Anguillidae</taxon>
        <taxon>Anguilla</taxon>
    </lineage>
</organism>
<reference evidence="2" key="1">
    <citation type="submission" date="2014-11" db="EMBL/GenBank/DDBJ databases">
        <authorList>
            <person name="Amaro Gonzalez C."/>
        </authorList>
    </citation>
    <scope>NUCLEOTIDE SEQUENCE</scope>
</reference>
<accession>A0A0E9PUD3</accession>
<evidence type="ECO:0000256" key="1">
    <source>
        <dbReference type="SAM" id="Phobius"/>
    </source>
</evidence>
<keyword evidence="1" id="KW-0812">Transmembrane</keyword>
<name>A0A0E9PUD3_ANGAN</name>
<dbReference type="EMBL" id="GBXM01100867">
    <property type="protein sequence ID" value="JAH07710.1"/>
    <property type="molecule type" value="Transcribed_RNA"/>
</dbReference>
<proteinExistence type="predicted"/>
<keyword evidence="1" id="KW-0472">Membrane</keyword>
<sequence length="39" mass="4747">MYYRNMLQNLKRAIIDLSALMLSIVILFFILIMYLITMY</sequence>
<evidence type="ECO:0000313" key="2">
    <source>
        <dbReference type="EMBL" id="JAH07710.1"/>
    </source>
</evidence>
<protein>
    <submittedName>
        <fullName evidence="2">Uncharacterized protein</fullName>
    </submittedName>
</protein>
<dbReference type="AlphaFoldDB" id="A0A0E9PUD3"/>